<evidence type="ECO:0000313" key="3">
    <source>
        <dbReference type="EMBL" id="PZV80918.1"/>
    </source>
</evidence>
<keyword evidence="1" id="KW-0732">Signal</keyword>
<dbReference type="InterPro" id="IPR028994">
    <property type="entry name" value="Integrin_alpha_N"/>
</dbReference>
<accession>A0A326RN35</accession>
<protein>
    <submittedName>
        <fullName evidence="3">VCBS repeat protein</fullName>
    </submittedName>
</protein>
<dbReference type="PROSITE" id="PS51257">
    <property type="entry name" value="PROKAR_LIPOPROTEIN"/>
    <property type="match status" value="1"/>
</dbReference>
<evidence type="ECO:0000313" key="4">
    <source>
        <dbReference type="Proteomes" id="UP000248917"/>
    </source>
</evidence>
<comment type="caution">
    <text evidence="3">The sequence shown here is derived from an EMBL/GenBank/DDBJ whole genome shotgun (WGS) entry which is preliminary data.</text>
</comment>
<dbReference type="InterPro" id="IPR027039">
    <property type="entry name" value="Crtac1"/>
</dbReference>
<dbReference type="InterPro" id="IPR013517">
    <property type="entry name" value="FG-GAP"/>
</dbReference>
<dbReference type="RefSeq" id="WP_245943414.1">
    <property type="nucleotide sequence ID" value="NZ_QKTX01000011.1"/>
</dbReference>
<name>A0A326RN35_9BACT</name>
<proteinExistence type="predicted"/>
<dbReference type="SUPFAM" id="SSF69318">
    <property type="entry name" value="Integrin alpha N-terminal domain"/>
    <property type="match status" value="3"/>
</dbReference>
<reference evidence="3 4" key="1">
    <citation type="submission" date="2018-06" db="EMBL/GenBank/DDBJ databases">
        <title>Genomic Encyclopedia of Archaeal and Bacterial Type Strains, Phase II (KMG-II): from individual species to whole genera.</title>
        <authorList>
            <person name="Goeker M."/>
        </authorList>
    </citation>
    <scope>NUCLEOTIDE SEQUENCE [LARGE SCALE GENOMIC DNA]</scope>
    <source>
        <strain evidence="3 4">T4</strain>
    </source>
</reference>
<dbReference type="EMBL" id="QKTX01000011">
    <property type="protein sequence ID" value="PZV80918.1"/>
    <property type="molecule type" value="Genomic_DNA"/>
</dbReference>
<sequence>MNYRQFPIYLFLLTSIFFSCEQKPALENTNSELSPPLFRLHASSETGINFMNPLEENLNLNVLMYEYLYNGGGVAVGDLNQDGLDDLYFSSNVGQNQIYLNQGNLKFKDITEESGAGGIPGPWKTGVVFVDINGDGLLDIYQCRSGALMPEKRKNELFVNLGNNAEGIPQFKEMAEEYGIDSENTSTSAAFFDFDLDGDLDLFLLNHNTKSVQNLDVTLTKNLLKEKHEAGSQLFENRNGKFVEVTEKAGISSSSLSYGLGVNVSDVNQDGWPDIYIGNDYTMPDYLYINQKDGTFKDQIQEMLDYVSHFSMGNDIADINNDGLVDIFTLDMLPEDNQRQKLLLSPDNFEVFQLNVDRGFYFQYMRNMLHLNAGGGKFQEIGQLAGISNTDWSWAALFADLDLDGWKDLFITNGYLRDYNNQDFLKYMDNYVQTKGGQLKREDLLALVKSMTSSNLKNYTFRNRQDLTFENVSDSWGLAQHGNSNGAAYADLDNDGDLDLIINNLNAPAMVYENLAIQQKKGNYLTLKLKGENQNTAGLGAKVTLFTAQGIQFQELTTFRGYQSSVAPYLSFGLGSLATVDSLKVAWPGGKVTQLEKVASNQTLEISQAEAKKESTGKRSPSSKLFDQIAIIPVAKGQKVNDFKRQPLLSFGISGNGKAMVLEDFDGDGIQDLFVGGGAGVSGKLIYGLGKGKPSSMDSSAFVAERSSEDAVALAFDANGDGHLDLFVGSGGVYQFNLGDAVLNDRLYLNDGKGKFQKMEGFLPQESFPTGAVLAEDLNGDGILDLLVAARVHPGQYPTSPGTRIWIGDGKGKFSDQTQLLGPTLARLGMVTAVASVDLNGDGKNELILVGDAMPITVLSLKNQIWENVTPDYFNLPQIGLWSELLVGDWDGDGKPELFVGNHGRNSQLFANDNQPMELLFKDFDSNGSVDAILSYYIQGEKYPSPSRDEVLGQVNFLKKRYLDFKGFSEVKMDQLFTPEERKDASSIFINRLETSYFLLNSEGKFISKPLPIEAQFSPVFAAEKGDFNGDGHLDLAFGGNLYDTKLKFGRYAANHLQVFLGDGKGNFTSKTSALTGISISGEIRGIQSTNEYLYVLEKGKGIHIYRSLSSKD</sequence>
<dbReference type="Gene3D" id="2.130.10.130">
    <property type="entry name" value="Integrin alpha, N-terminal"/>
    <property type="match status" value="3"/>
</dbReference>
<gene>
    <name evidence="3" type="ORF">CLV31_11184</name>
</gene>
<evidence type="ECO:0000259" key="2">
    <source>
        <dbReference type="Pfam" id="PF07593"/>
    </source>
</evidence>
<dbReference type="PANTHER" id="PTHR16026">
    <property type="entry name" value="CARTILAGE ACIDIC PROTEIN 1"/>
    <property type="match status" value="1"/>
</dbReference>
<organism evidence="3 4">
    <name type="scientific">Algoriphagus aquaeductus</name>
    <dbReference type="NCBI Taxonomy" id="475299"/>
    <lineage>
        <taxon>Bacteria</taxon>
        <taxon>Pseudomonadati</taxon>
        <taxon>Bacteroidota</taxon>
        <taxon>Cytophagia</taxon>
        <taxon>Cytophagales</taxon>
        <taxon>Cyclobacteriaceae</taxon>
        <taxon>Algoriphagus</taxon>
    </lineage>
</organism>
<dbReference type="Pfam" id="PF07593">
    <property type="entry name" value="UnbV_ASPIC"/>
    <property type="match status" value="1"/>
</dbReference>
<dbReference type="Pfam" id="PF13517">
    <property type="entry name" value="FG-GAP_3"/>
    <property type="match status" value="5"/>
</dbReference>
<feature type="domain" description="ASPIC/UnbV" evidence="2">
    <location>
        <begin position="538"/>
        <end position="604"/>
    </location>
</feature>
<keyword evidence="4" id="KW-1185">Reference proteome</keyword>
<dbReference type="InterPro" id="IPR011519">
    <property type="entry name" value="UnbV_ASPIC"/>
</dbReference>
<dbReference type="AlphaFoldDB" id="A0A326RN35"/>
<evidence type="ECO:0000256" key="1">
    <source>
        <dbReference type="ARBA" id="ARBA00022729"/>
    </source>
</evidence>
<dbReference type="PANTHER" id="PTHR16026:SF0">
    <property type="entry name" value="CARTILAGE ACIDIC PROTEIN 1"/>
    <property type="match status" value="1"/>
</dbReference>
<dbReference type="Proteomes" id="UP000248917">
    <property type="component" value="Unassembled WGS sequence"/>
</dbReference>